<protein>
    <recommendedName>
        <fullName evidence="7">alpha-1,2-Mannosidase</fullName>
        <ecNumber evidence="7">3.2.1.-</ecNumber>
    </recommendedName>
</protein>
<keyword evidence="3" id="KW-0256">Endoplasmic reticulum</keyword>
<comment type="similarity">
    <text evidence="2 7">Belongs to the glycosyl hydrolase 47 family.</text>
</comment>
<dbReference type="GO" id="GO:0005975">
    <property type="term" value="P:carbohydrate metabolic process"/>
    <property type="evidence" value="ECO:0007669"/>
    <property type="project" value="InterPro"/>
</dbReference>
<evidence type="ECO:0000256" key="5">
    <source>
        <dbReference type="PIRSR" id="PIRSR601382-1"/>
    </source>
</evidence>
<keyword evidence="4" id="KW-0325">Glycoprotein</keyword>
<feature type="active site" description="Proton donor" evidence="5">
    <location>
        <position position="190"/>
    </location>
</feature>
<keyword evidence="7" id="KW-0326">Glycosidase</keyword>
<dbReference type="Gene3D" id="1.50.10.10">
    <property type="match status" value="1"/>
</dbReference>
<feature type="compositionally biased region" description="Gly residues" evidence="8">
    <location>
        <begin position="1176"/>
        <end position="1203"/>
    </location>
</feature>
<comment type="caution">
    <text evidence="10">The sequence shown here is derived from an EMBL/GenBank/DDBJ whole genome shotgun (WGS) entry which is preliminary data.</text>
</comment>
<dbReference type="PANTHER" id="PTHR45679:SF5">
    <property type="entry name" value="ER DEGRADATION-ENHANCING ALPHA-MANNOSIDASE-LIKE PROTEIN 1"/>
    <property type="match status" value="1"/>
</dbReference>
<reference evidence="10 11" key="1">
    <citation type="journal article" date="2018" name="BMC Genomics">
        <title>Genomic evidence for intraspecific hybridization in a clonal and extremely halotolerant yeast.</title>
        <authorList>
            <person name="Gostincar C."/>
            <person name="Stajich J.E."/>
            <person name="Zupancic J."/>
            <person name="Zalar P."/>
            <person name="Gunde-Cimerman N."/>
        </authorList>
    </citation>
    <scope>NUCLEOTIDE SEQUENCE [LARGE SCALE GENOMIC DNA]</scope>
    <source>
        <strain evidence="10 11">EXF-6656</strain>
    </source>
</reference>
<dbReference type="InterPro" id="IPR001382">
    <property type="entry name" value="Glyco_hydro_47"/>
</dbReference>
<name>A0A3M6XCN1_HORWE</name>
<feature type="region of interest" description="Disordered" evidence="8">
    <location>
        <begin position="908"/>
        <end position="952"/>
    </location>
</feature>
<feature type="active site" evidence="5">
    <location>
        <position position="368"/>
    </location>
</feature>
<dbReference type="GO" id="GO:0016020">
    <property type="term" value="C:membrane"/>
    <property type="evidence" value="ECO:0007669"/>
    <property type="project" value="InterPro"/>
</dbReference>
<evidence type="ECO:0000313" key="11">
    <source>
        <dbReference type="Proteomes" id="UP000281245"/>
    </source>
</evidence>
<feature type="active site" evidence="5">
    <location>
        <position position="519"/>
    </location>
</feature>
<evidence type="ECO:0000256" key="3">
    <source>
        <dbReference type="ARBA" id="ARBA00022824"/>
    </source>
</evidence>
<evidence type="ECO:0000256" key="7">
    <source>
        <dbReference type="RuleBase" id="RU361193"/>
    </source>
</evidence>
<feature type="binding site" evidence="6">
    <location>
        <position position="612"/>
    </location>
    <ligand>
        <name>Ca(2+)</name>
        <dbReference type="ChEBI" id="CHEBI:29108"/>
    </ligand>
</feature>
<evidence type="ECO:0000256" key="4">
    <source>
        <dbReference type="ARBA" id="ARBA00023180"/>
    </source>
</evidence>
<dbReference type="UniPathway" id="UPA00378"/>
<dbReference type="VEuPathDB" id="FungiDB:BTJ68_05138"/>
<feature type="region of interest" description="Disordered" evidence="8">
    <location>
        <begin position="1172"/>
        <end position="1203"/>
    </location>
</feature>
<keyword evidence="7" id="KW-0378">Hydrolase</keyword>
<feature type="compositionally biased region" description="Acidic residues" evidence="8">
    <location>
        <begin position="912"/>
        <end position="950"/>
    </location>
</feature>
<evidence type="ECO:0000313" key="10">
    <source>
        <dbReference type="EMBL" id="RMX88583.1"/>
    </source>
</evidence>
<comment type="cofactor">
    <cofactor evidence="6">
        <name>Ca(2+)</name>
        <dbReference type="ChEBI" id="CHEBI:29108"/>
    </cofactor>
</comment>
<dbReference type="GO" id="GO:0036503">
    <property type="term" value="P:ERAD pathway"/>
    <property type="evidence" value="ECO:0007669"/>
    <property type="project" value="UniProtKB-ARBA"/>
</dbReference>
<sequence length="1229" mass="132596">MGYFVTDGRGGINPSMHLPHPLQPSHRAPWPPLLIPLLTLLLLLPTPVHPLDPTTLTTLRDDTRALFYHGYDSYMQHAFPEDELRPISCRPQTRNRENPADIGLNDVLGNYSVTLVDSLSTLAILASDEEPVHARRALGEFQGGVRRLVELYGDGRIREDDEDSGESGTKRSCGTRACGFDLDSKVQVFETNIRGVGGLLSAHLFASGELPIRGYDPQWVDGDDGEEVIEWEDGWKYDGQLLRLAHDLASRLLPAFSTATGLPYPRVNLRHGIPFYQDAEAGVCRLDGTSTDPREITENCAAGAGSLMLEFTTLSRLTGDYRFERLAKKAFWAVWERRSSIGLLGNGIDSESGQWTIPALSGIGAGIDSFYEYAMKGSILLSGLPPLPAEDTSTTTNTTNHIQRILDTHPNSPEDFLRVWDTVHASITRHILRSSPPEKHPYYAQSDLLTGAPRYAWIDNLSAYYPGLLTLSGHLSEAIQSHLLFAALWTRYASLPERWQPHGGGTIDPSFRHWAGRPEFIESTYYLYQATRDPWFLHVGEMTLKDVWRRCWTPCGWADLGDVVTGEKRDRMESFFLGETGKYLYLLFSEGHPLNVGPAKGGSADRAVVFSTEGHPLVVPRGERRRRDGRRGGVKGWAESEDSTTASPSSSEKPSQNTETAPALPQPTCPLPPPLTHLTGSSIPARPDFFHAAALANLHNIPFHINPADENLPTSLLRPLSPSNYTYYPWTLPPHLIPLDAVSALIRQPLVSTLTFPNLNPPNEKSAGGKAGTGGGGAAGNWLEEKGFLASSPPLGALQKVLDGVLVHSLSNLRLNLVQEVRRVGGGGGVSGEEVYGSGKGGGGGEGIGGELQQEFRVNGVGNLPLGRDEKVLVSGRALDGVSPVDPHFRRVRDLEMLDLVVDVPVLGPEVDNGEEGEGGEAEIGEGAQEEEEEQEEVAVEVEVEPDEPENGTMESFWKEVESLLSGFLPSHLLAPHHSVPAHNDDNPAPFSRTLIPAILPTGLGAAPLPPSIDSSTDDLLDPAALPLGSLPFQSIFYLDSTLCPPNRLPASIAKTFSILVLRRGECSFSDKLAAIPSFPPSSEGLQLVVVLSTDTPEDSPGSGSAPQEQQGETEAEGRLIRPLLDTPQRSPAGFERRYPIAMVMVDASSEAVVDVFRRAAVGRGGFDDRGLFWEEGGGGDSSGGSGEGGGGKGGAGAGGSGGGGGGLAVKRRYWFESLGVPIGNLIML</sequence>
<gene>
    <name evidence="10" type="ORF">D0869_01515</name>
</gene>
<feature type="compositionally biased region" description="Pro residues" evidence="8">
    <location>
        <begin position="664"/>
        <end position="675"/>
    </location>
</feature>
<comment type="subcellular location">
    <subcellularLocation>
        <location evidence="1">Endoplasmic reticulum</location>
    </subcellularLocation>
</comment>
<feature type="active site" description="Proton donor" evidence="5">
    <location>
        <position position="497"/>
    </location>
</feature>
<keyword evidence="6" id="KW-0106">Calcium</keyword>
<evidence type="ECO:0000256" key="8">
    <source>
        <dbReference type="SAM" id="MobiDB-lite"/>
    </source>
</evidence>
<dbReference type="GO" id="GO:0004571">
    <property type="term" value="F:mannosyl-oligosaccharide 1,2-alpha-mannosidase activity"/>
    <property type="evidence" value="ECO:0007669"/>
    <property type="project" value="InterPro"/>
</dbReference>
<proteinExistence type="inferred from homology"/>
<feature type="chain" id="PRO_5018038860" description="alpha-1,2-Mannosidase" evidence="9">
    <location>
        <begin position="51"/>
        <end position="1229"/>
    </location>
</feature>
<dbReference type="VEuPathDB" id="FungiDB:BTJ68_09720"/>
<dbReference type="Proteomes" id="UP000281245">
    <property type="component" value="Unassembled WGS sequence"/>
</dbReference>
<organism evidence="10 11">
    <name type="scientific">Hortaea werneckii</name>
    <name type="common">Black yeast</name>
    <name type="synonym">Cladosporium werneckii</name>
    <dbReference type="NCBI Taxonomy" id="91943"/>
    <lineage>
        <taxon>Eukaryota</taxon>
        <taxon>Fungi</taxon>
        <taxon>Dikarya</taxon>
        <taxon>Ascomycota</taxon>
        <taxon>Pezizomycotina</taxon>
        <taxon>Dothideomycetes</taxon>
        <taxon>Dothideomycetidae</taxon>
        <taxon>Mycosphaerellales</taxon>
        <taxon>Teratosphaeriaceae</taxon>
        <taxon>Hortaea</taxon>
    </lineage>
</organism>
<dbReference type="GO" id="GO:0044322">
    <property type="term" value="C:endoplasmic reticulum quality control compartment"/>
    <property type="evidence" value="ECO:0007669"/>
    <property type="project" value="GOC"/>
</dbReference>
<dbReference type="SUPFAM" id="SSF48225">
    <property type="entry name" value="Seven-hairpin glycosidases"/>
    <property type="match status" value="1"/>
</dbReference>
<feature type="region of interest" description="Disordered" evidence="8">
    <location>
        <begin position="1094"/>
        <end position="1132"/>
    </location>
</feature>
<dbReference type="OrthoDB" id="8118055at2759"/>
<evidence type="ECO:0000256" key="2">
    <source>
        <dbReference type="ARBA" id="ARBA00007658"/>
    </source>
</evidence>
<dbReference type="GO" id="GO:1904380">
    <property type="term" value="P:endoplasmic reticulum mannose trimming"/>
    <property type="evidence" value="ECO:0007669"/>
    <property type="project" value="InterPro"/>
</dbReference>
<evidence type="ECO:0000256" key="6">
    <source>
        <dbReference type="PIRSR" id="PIRSR601382-2"/>
    </source>
</evidence>
<evidence type="ECO:0000256" key="9">
    <source>
        <dbReference type="SAM" id="SignalP"/>
    </source>
</evidence>
<evidence type="ECO:0000256" key="1">
    <source>
        <dbReference type="ARBA" id="ARBA00004240"/>
    </source>
</evidence>
<dbReference type="AlphaFoldDB" id="A0A3M6XCN1"/>
<keyword evidence="9" id="KW-0732">Signal</keyword>
<feature type="compositionally biased region" description="Polar residues" evidence="8">
    <location>
        <begin position="1102"/>
        <end position="1113"/>
    </location>
</feature>
<feature type="compositionally biased region" description="Low complexity" evidence="8">
    <location>
        <begin position="643"/>
        <end position="663"/>
    </location>
</feature>
<dbReference type="InterPro" id="IPR036026">
    <property type="entry name" value="Seven-hairpin_glycosidases"/>
</dbReference>
<dbReference type="Pfam" id="PF01532">
    <property type="entry name" value="Glyco_hydro_47"/>
    <property type="match status" value="1"/>
</dbReference>
<dbReference type="GO" id="GO:0005509">
    <property type="term" value="F:calcium ion binding"/>
    <property type="evidence" value="ECO:0007669"/>
    <property type="project" value="InterPro"/>
</dbReference>
<dbReference type="PRINTS" id="PR00747">
    <property type="entry name" value="GLYHDRLASE47"/>
</dbReference>
<keyword evidence="6" id="KW-0479">Metal-binding</keyword>
<dbReference type="InterPro" id="IPR044674">
    <property type="entry name" value="EDEM1/2/3"/>
</dbReference>
<feature type="signal peptide" evidence="9">
    <location>
        <begin position="1"/>
        <end position="50"/>
    </location>
</feature>
<dbReference type="InterPro" id="IPR012341">
    <property type="entry name" value="6hp_glycosidase-like_sf"/>
</dbReference>
<accession>A0A3M6XCN1</accession>
<dbReference type="PANTHER" id="PTHR45679">
    <property type="entry name" value="ER DEGRADATION-ENHANCING ALPHA-MANNOSIDASE-LIKE PROTEIN 2"/>
    <property type="match status" value="1"/>
</dbReference>
<dbReference type="EC" id="3.2.1.-" evidence="7"/>
<dbReference type="EMBL" id="QWIJ01000064">
    <property type="protein sequence ID" value="RMX88583.1"/>
    <property type="molecule type" value="Genomic_DNA"/>
</dbReference>
<feature type="region of interest" description="Disordered" evidence="8">
    <location>
        <begin position="619"/>
        <end position="682"/>
    </location>
</feature>